<sequence length="87" mass="10023">MTLTFAQYSILKATYRGVTYRQLEQETNFDHLLINYYIEGLLTIGLINVSDQEYTETTNIQLTNEGVDCIDEYERDNPALIIKPGVN</sequence>
<accession>A0A327NT60</accession>
<dbReference type="Proteomes" id="UP000249016">
    <property type="component" value="Unassembled WGS sequence"/>
</dbReference>
<name>A0A327NT60_9BACT</name>
<dbReference type="Gene3D" id="1.10.10.10">
    <property type="entry name" value="Winged helix-like DNA-binding domain superfamily/Winged helix DNA-binding domain"/>
    <property type="match status" value="1"/>
</dbReference>
<comment type="caution">
    <text evidence="1">The sequence shown here is derived from an EMBL/GenBank/DDBJ whole genome shotgun (WGS) entry which is preliminary data.</text>
</comment>
<gene>
    <name evidence="1" type="ORF">HMF3257_32205</name>
</gene>
<keyword evidence="2" id="KW-1185">Reference proteome</keyword>
<evidence type="ECO:0000313" key="1">
    <source>
        <dbReference type="EMBL" id="RAI77639.1"/>
    </source>
</evidence>
<reference evidence="1 2" key="1">
    <citation type="submission" date="2018-06" db="EMBL/GenBank/DDBJ databases">
        <title>Spirosoma sp. HMF3257 Genome sequencing and assembly.</title>
        <authorList>
            <person name="Kang H."/>
            <person name="Cha I."/>
            <person name="Kim H."/>
            <person name="Kang J."/>
            <person name="Joh K."/>
        </authorList>
    </citation>
    <scope>NUCLEOTIDE SEQUENCE [LARGE SCALE GENOMIC DNA]</scope>
    <source>
        <strain evidence="1 2">HMF3257</strain>
    </source>
</reference>
<proteinExistence type="predicted"/>
<dbReference type="RefSeq" id="WP_111348497.1">
    <property type="nucleotide sequence ID" value="NZ_QLII01000001.1"/>
</dbReference>
<evidence type="ECO:0000313" key="2">
    <source>
        <dbReference type="Proteomes" id="UP000249016"/>
    </source>
</evidence>
<dbReference type="OrthoDB" id="962173at2"/>
<protein>
    <recommendedName>
        <fullName evidence="3">ArnR1-like winged helix-turn-helix domain-containing protein</fullName>
    </recommendedName>
</protein>
<dbReference type="InterPro" id="IPR036388">
    <property type="entry name" value="WH-like_DNA-bd_sf"/>
</dbReference>
<organism evidence="1 2">
    <name type="scientific">Spirosoma telluris</name>
    <dbReference type="NCBI Taxonomy" id="2183553"/>
    <lineage>
        <taxon>Bacteria</taxon>
        <taxon>Pseudomonadati</taxon>
        <taxon>Bacteroidota</taxon>
        <taxon>Cytophagia</taxon>
        <taxon>Cytophagales</taxon>
        <taxon>Cytophagaceae</taxon>
        <taxon>Spirosoma</taxon>
    </lineage>
</organism>
<evidence type="ECO:0008006" key="3">
    <source>
        <dbReference type="Google" id="ProtNLM"/>
    </source>
</evidence>
<dbReference type="EMBL" id="QLII01000001">
    <property type="protein sequence ID" value="RAI77639.1"/>
    <property type="molecule type" value="Genomic_DNA"/>
</dbReference>
<dbReference type="AlphaFoldDB" id="A0A327NT60"/>